<dbReference type="EMBL" id="LVHI01000012">
    <property type="protein sequence ID" value="OAK54440.1"/>
    <property type="molecule type" value="Genomic_DNA"/>
</dbReference>
<dbReference type="InterPro" id="IPR023772">
    <property type="entry name" value="DNA-bd_HTH_TetR-type_CS"/>
</dbReference>
<dbReference type="InterPro" id="IPR001647">
    <property type="entry name" value="HTH_TetR"/>
</dbReference>
<dbReference type="InterPro" id="IPR036271">
    <property type="entry name" value="Tet_transcr_reg_TetR-rel_C_sf"/>
</dbReference>
<dbReference type="PANTHER" id="PTHR30055:SF234">
    <property type="entry name" value="HTH-TYPE TRANSCRIPTIONAL REGULATOR BETI"/>
    <property type="match status" value="1"/>
</dbReference>
<keyword evidence="7" id="KW-1185">Reference proteome</keyword>
<protein>
    <recommendedName>
        <fullName evidence="5">HTH tetR-type domain-containing protein</fullName>
    </recommendedName>
</protein>
<dbReference type="PANTHER" id="PTHR30055">
    <property type="entry name" value="HTH-TYPE TRANSCRIPTIONAL REGULATOR RUTR"/>
    <property type="match status" value="1"/>
</dbReference>
<evidence type="ECO:0000259" key="5">
    <source>
        <dbReference type="PROSITE" id="PS50977"/>
    </source>
</evidence>
<keyword evidence="3" id="KW-0804">Transcription</keyword>
<feature type="DNA-binding region" description="H-T-H motif" evidence="4">
    <location>
        <begin position="33"/>
        <end position="52"/>
    </location>
</feature>
<dbReference type="GO" id="GO:0003700">
    <property type="term" value="F:DNA-binding transcription factor activity"/>
    <property type="evidence" value="ECO:0007669"/>
    <property type="project" value="TreeGrafter"/>
</dbReference>
<dbReference type="AlphaFoldDB" id="A0A177YGL0"/>
<reference evidence="6 7" key="1">
    <citation type="submission" date="2016-03" db="EMBL/GenBank/DDBJ databases">
        <title>Genome sequence of Rhodococcus kyotonensis KB10.</title>
        <authorList>
            <person name="Jeong H."/>
            <person name="Hong C.E."/>
            <person name="Jo S.H."/>
            <person name="Park J.M."/>
        </authorList>
    </citation>
    <scope>NUCLEOTIDE SEQUENCE [LARGE SCALE GENOMIC DNA]</scope>
    <source>
        <strain evidence="6 7">KB10</strain>
    </source>
</reference>
<name>A0A177YGL0_9NOCA</name>
<dbReference type="InterPro" id="IPR050109">
    <property type="entry name" value="HTH-type_TetR-like_transc_reg"/>
</dbReference>
<evidence type="ECO:0000313" key="6">
    <source>
        <dbReference type="EMBL" id="OAK54440.1"/>
    </source>
</evidence>
<evidence type="ECO:0000256" key="1">
    <source>
        <dbReference type="ARBA" id="ARBA00023015"/>
    </source>
</evidence>
<evidence type="ECO:0000256" key="2">
    <source>
        <dbReference type="ARBA" id="ARBA00023125"/>
    </source>
</evidence>
<dbReference type="PRINTS" id="PR00455">
    <property type="entry name" value="HTHTETR"/>
</dbReference>
<proteinExistence type="predicted"/>
<evidence type="ECO:0000256" key="3">
    <source>
        <dbReference type="ARBA" id="ARBA00023163"/>
    </source>
</evidence>
<gene>
    <name evidence="6" type="ORF">A3K89_03430</name>
</gene>
<dbReference type="PROSITE" id="PS50977">
    <property type="entry name" value="HTH_TETR_2"/>
    <property type="match status" value="1"/>
</dbReference>
<comment type="caution">
    <text evidence="6">The sequence shown here is derived from an EMBL/GenBank/DDBJ whole genome shotgun (WGS) entry which is preliminary data.</text>
</comment>
<dbReference type="SUPFAM" id="SSF46689">
    <property type="entry name" value="Homeodomain-like"/>
    <property type="match status" value="1"/>
</dbReference>
<dbReference type="Pfam" id="PF00440">
    <property type="entry name" value="TetR_N"/>
    <property type="match status" value="1"/>
</dbReference>
<dbReference type="GO" id="GO:0000976">
    <property type="term" value="F:transcription cis-regulatory region binding"/>
    <property type="evidence" value="ECO:0007669"/>
    <property type="project" value="TreeGrafter"/>
</dbReference>
<dbReference type="Gene3D" id="1.10.357.10">
    <property type="entry name" value="Tetracycline Repressor, domain 2"/>
    <property type="match status" value="1"/>
</dbReference>
<feature type="domain" description="HTH tetR-type" evidence="5">
    <location>
        <begin position="10"/>
        <end position="70"/>
    </location>
</feature>
<dbReference type="PROSITE" id="PS01081">
    <property type="entry name" value="HTH_TETR_1"/>
    <property type="match status" value="1"/>
</dbReference>
<dbReference type="Proteomes" id="UP000077519">
    <property type="component" value="Unassembled WGS sequence"/>
</dbReference>
<organism evidence="6 7">
    <name type="scientific">Rhodococcoides kyotonense</name>
    <dbReference type="NCBI Taxonomy" id="398843"/>
    <lineage>
        <taxon>Bacteria</taxon>
        <taxon>Bacillati</taxon>
        <taxon>Actinomycetota</taxon>
        <taxon>Actinomycetes</taxon>
        <taxon>Mycobacteriales</taxon>
        <taxon>Nocardiaceae</taxon>
        <taxon>Rhodococcoides</taxon>
    </lineage>
</organism>
<dbReference type="SUPFAM" id="SSF48498">
    <property type="entry name" value="Tetracyclin repressor-like, C-terminal domain"/>
    <property type="match status" value="1"/>
</dbReference>
<evidence type="ECO:0000313" key="7">
    <source>
        <dbReference type="Proteomes" id="UP000077519"/>
    </source>
</evidence>
<keyword evidence="2 4" id="KW-0238">DNA-binding</keyword>
<dbReference type="InterPro" id="IPR009057">
    <property type="entry name" value="Homeodomain-like_sf"/>
</dbReference>
<evidence type="ECO:0000256" key="4">
    <source>
        <dbReference type="PROSITE-ProRule" id="PRU00335"/>
    </source>
</evidence>
<keyword evidence="1" id="KW-0805">Transcription regulation</keyword>
<dbReference type="RefSeq" id="WP_068424618.1">
    <property type="nucleotide sequence ID" value="NZ_LVHI01000012.1"/>
</dbReference>
<sequence>MPKVSEDHRVERRRQIIDAAMTCFARSGFEGTSMADIISESGLSAGAIYSYFKNKQELILQVTRDVLRSRSEDLDGLEKQDPLPPPQAVIRMFLAGMTRDIGNPSILVQIWAAAAAEPRETSTVIPVVVELRGLYERYLRVWFAQKGFEDSDDRARAVAPLVVGLCQGYILQSALLPDFDGEHYLAALDELGFA</sequence>
<accession>A0A177YGL0</accession>